<dbReference type="InterPro" id="IPR013830">
    <property type="entry name" value="SGNH_hydro"/>
</dbReference>
<dbReference type="Proteomes" id="UP001225316">
    <property type="component" value="Unassembled WGS sequence"/>
</dbReference>
<keyword evidence="3" id="KW-1185">Reference proteome</keyword>
<dbReference type="SUPFAM" id="SSF52266">
    <property type="entry name" value="SGNH hydrolase"/>
    <property type="match status" value="1"/>
</dbReference>
<evidence type="ECO:0000313" key="3">
    <source>
        <dbReference type="Proteomes" id="UP001225316"/>
    </source>
</evidence>
<dbReference type="GO" id="GO:0016787">
    <property type="term" value="F:hydrolase activity"/>
    <property type="evidence" value="ECO:0007669"/>
    <property type="project" value="UniProtKB-KW"/>
</dbReference>
<dbReference type="InterPro" id="IPR051532">
    <property type="entry name" value="Ester_Hydrolysis_Enzymes"/>
</dbReference>
<organism evidence="2 3">
    <name type="scientific">Thalassobacterium maritimum</name>
    <dbReference type="NCBI Taxonomy" id="3041265"/>
    <lineage>
        <taxon>Bacteria</taxon>
        <taxon>Pseudomonadati</taxon>
        <taxon>Verrucomicrobiota</taxon>
        <taxon>Opitutia</taxon>
        <taxon>Puniceicoccales</taxon>
        <taxon>Coraliomargaritaceae</taxon>
        <taxon>Thalassobacterium</taxon>
    </lineage>
</organism>
<evidence type="ECO:0000259" key="1">
    <source>
        <dbReference type="Pfam" id="PF13472"/>
    </source>
</evidence>
<evidence type="ECO:0000313" key="2">
    <source>
        <dbReference type="EMBL" id="MDQ8208678.1"/>
    </source>
</evidence>
<dbReference type="EC" id="3.1.-.-" evidence="2"/>
<feature type="domain" description="SGNH hydrolase-type esterase" evidence="1">
    <location>
        <begin position="14"/>
        <end position="201"/>
    </location>
</feature>
<dbReference type="RefSeq" id="WP_308951310.1">
    <property type="nucleotide sequence ID" value="NZ_JARXHW010000037.1"/>
</dbReference>
<dbReference type="EMBL" id="JARXHW010000037">
    <property type="protein sequence ID" value="MDQ8208678.1"/>
    <property type="molecule type" value="Genomic_DNA"/>
</dbReference>
<keyword evidence="2" id="KW-0378">Hydrolase</keyword>
<dbReference type="PANTHER" id="PTHR30383:SF5">
    <property type="entry name" value="SGNH HYDROLASE-TYPE ESTERASE DOMAIN-CONTAINING PROTEIN"/>
    <property type="match status" value="1"/>
</dbReference>
<protein>
    <submittedName>
        <fullName evidence="2">SGNH/GDSL hydrolase family protein</fullName>
        <ecNumber evidence="2">3.1.-.-</ecNumber>
    </submittedName>
</protein>
<dbReference type="PANTHER" id="PTHR30383">
    <property type="entry name" value="THIOESTERASE 1/PROTEASE 1/LYSOPHOSPHOLIPASE L1"/>
    <property type="match status" value="1"/>
</dbReference>
<proteinExistence type="predicted"/>
<dbReference type="Gene3D" id="3.40.50.1110">
    <property type="entry name" value="SGNH hydrolase"/>
    <property type="match status" value="1"/>
</dbReference>
<reference evidence="2 3" key="1">
    <citation type="submission" date="2023-04" db="EMBL/GenBank/DDBJ databases">
        <title>A novel bacteria isolated from coastal sediment.</title>
        <authorList>
            <person name="Liu X.-J."/>
            <person name="Du Z.-J."/>
        </authorList>
    </citation>
    <scope>NUCLEOTIDE SEQUENCE [LARGE SCALE GENOMIC DNA]</scope>
    <source>
        <strain evidence="2 3">SDUM461003</strain>
    </source>
</reference>
<gene>
    <name evidence="2" type="ORF">QEH52_14220</name>
</gene>
<dbReference type="InterPro" id="IPR036514">
    <property type="entry name" value="SGNH_hydro_sf"/>
</dbReference>
<sequence>MIRLEAKQTIAFDGDSLTALRSEPTLDQWPWLRISNNHRSWSDVFSELLFAWRPDLQLNFRTAAVGGSTCLDLERRFDASIAKIRPDWVFMTLGSNDASKAIPLDHFESTLRCYVEKLAAWGGQLVLLHNIQACVGASEEARTKEAQRKPYYQVQARLANSMSTVQLIDIGTPLKAKSQELYEQYQGHSIYSDGLHFSHLGAMIIAGEALKACGIVVNQAAQ</sequence>
<comment type="caution">
    <text evidence="2">The sequence shown here is derived from an EMBL/GenBank/DDBJ whole genome shotgun (WGS) entry which is preliminary data.</text>
</comment>
<accession>A0ABU1AWZ2</accession>
<dbReference type="Pfam" id="PF13472">
    <property type="entry name" value="Lipase_GDSL_2"/>
    <property type="match status" value="1"/>
</dbReference>
<name>A0ABU1AWZ2_9BACT</name>